<dbReference type="EMBL" id="MK072341">
    <property type="protein sequence ID" value="AYV82134.1"/>
    <property type="molecule type" value="Genomic_DNA"/>
</dbReference>
<evidence type="ECO:0000256" key="1">
    <source>
        <dbReference type="SAM" id="Phobius"/>
    </source>
</evidence>
<organism evidence="2">
    <name type="scientific">Homavirus sp</name>
    <dbReference type="NCBI Taxonomy" id="2487769"/>
    <lineage>
        <taxon>Viruses</taxon>
        <taxon>Varidnaviria</taxon>
        <taxon>Bamfordvirae</taxon>
        <taxon>Nucleocytoviricota</taxon>
        <taxon>Megaviricetes</taxon>
        <taxon>Imitervirales</taxon>
        <taxon>Mimiviridae</taxon>
        <taxon>Klosneuvirinae</taxon>
    </lineage>
</organism>
<keyword evidence="1" id="KW-0812">Transmembrane</keyword>
<protein>
    <submittedName>
        <fullName evidence="2">Uncharacterized protein</fullName>
    </submittedName>
</protein>
<sequence length="110" mass="12496">MQDFSDINREYGPEYRYMSPPNMPGVRQLYGVQEPNYHVSGMNCGGYLGPNWIPPNNLPMIRKMHLRNQLEGFGSGCAGSFGNLLITIIVLCIIITLAMYFLSEKKKTIY</sequence>
<gene>
    <name evidence="2" type="ORF">Homavirus10_3</name>
</gene>
<accession>A0A3G5A6M7</accession>
<feature type="transmembrane region" description="Helical" evidence="1">
    <location>
        <begin position="81"/>
        <end position="102"/>
    </location>
</feature>
<keyword evidence="1" id="KW-0472">Membrane</keyword>
<reference evidence="2" key="1">
    <citation type="submission" date="2018-10" db="EMBL/GenBank/DDBJ databases">
        <title>Hidden diversity of soil giant viruses.</title>
        <authorList>
            <person name="Schulz F."/>
            <person name="Alteio L."/>
            <person name="Goudeau D."/>
            <person name="Ryan E.M."/>
            <person name="Malmstrom R.R."/>
            <person name="Blanchard J."/>
            <person name="Woyke T."/>
        </authorList>
    </citation>
    <scope>NUCLEOTIDE SEQUENCE</scope>
    <source>
        <strain evidence="2">HOV1</strain>
    </source>
</reference>
<name>A0A3G5A6M7_9VIRU</name>
<proteinExistence type="predicted"/>
<keyword evidence="1" id="KW-1133">Transmembrane helix</keyword>
<evidence type="ECO:0000313" key="2">
    <source>
        <dbReference type="EMBL" id="AYV82134.1"/>
    </source>
</evidence>